<dbReference type="FunFam" id="3.40.30.10:FF:000010">
    <property type="entry name" value="Glutathione peroxidase"/>
    <property type="match status" value="1"/>
</dbReference>
<dbReference type="RefSeq" id="WP_011064973.1">
    <property type="nucleotide sequence ID" value="NC_004193.1"/>
</dbReference>
<proteinExistence type="inferred from homology"/>
<dbReference type="AlphaFoldDB" id="Q8ESQ1"/>
<dbReference type="STRING" id="221109.gene:10732774"/>
<dbReference type="Proteomes" id="UP000000822">
    <property type="component" value="Chromosome"/>
</dbReference>
<dbReference type="PROSITE" id="PS00763">
    <property type="entry name" value="GLUTATHIONE_PEROXID_2"/>
    <property type="match status" value="1"/>
</dbReference>
<dbReference type="OrthoDB" id="9789406at2"/>
<dbReference type="EMBL" id="BA000028">
    <property type="protein sequence ID" value="BAC12526.1"/>
    <property type="molecule type" value="Genomic_DNA"/>
</dbReference>
<dbReference type="PROSITE" id="PS51355">
    <property type="entry name" value="GLUTATHIONE_PEROXID_3"/>
    <property type="match status" value="1"/>
</dbReference>
<dbReference type="InterPro" id="IPR013766">
    <property type="entry name" value="Thioredoxin_domain"/>
</dbReference>
<dbReference type="GO" id="GO:0034599">
    <property type="term" value="P:cellular response to oxidative stress"/>
    <property type="evidence" value="ECO:0007669"/>
    <property type="project" value="TreeGrafter"/>
</dbReference>
<evidence type="ECO:0000256" key="3">
    <source>
        <dbReference type="ARBA" id="ARBA00023002"/>
    </source>
</evidence>
<keyword evidence="3 5" id="KW-0560">Oxidoreductase</keyword>
<dbReference type="PROSITE" id="PS51352">
    <property type="entry name" value="THIOREDOXIN_2"/>
    <property type="match status" value="1"/>
</dbReference>
<feature type="domain" description="Thioredoxin" evidence="6">
    <location>
        <begin position="1"/>
        <end position="158"/>
    </location>
</feature>
<dbReference type="PROSITE" id="PS00460">
    <property type="entry name" value="GLUTATHIONE_PEROXID_1"/>
    <property type="match status" value="1"/>
</dbReference>
<keyword evidence="8" id="KW-1185">Reference proteome</keyword>
<dbReference type="InterPro" id="IPR029759">
    <property type="entry name" value="GPX_AS"/>
</dbReference>
<dbReference type="PRINTS" id="PR01011">
    <property type="entry name" value="GLUTPROXDASE"/>
</dbReference>
<dbReference type="HOGENOM" id="CLU_029507_2_2_9"/>
<dbReference type="eggNOG" id="COG0386">
    <property type="taxonomic scope" value="Bacteria"/>
</dbReference>
<reference evidence="7 8" key="1">
    <citation type="journal article" date="2001" name="FEMS Microbiol. Lett.">
        <title>Oceanobacillus iheyensis gen. nov., sp. nov., a deep-sea extremely halotolerant and alkaliphilic species isolated from a depth of 1050 m on the Iheya Ridge.</title>
        <authorList>
            <person name="Lu J."/>
            <person name="Nogi Y."/>
            <person name="Takami H."/>
        </authorList>
    </citation>
    <scope>NUCLEOTIDE SEQUENCE [LARGE SCALE GENOMIC DNA]</scope>
    <source>
        <strain evidence="8">DSM 14371 / CIP 107618 / JCM 11309 / KCTC 3954 / HTE831</strain>
    </source>
</reference>
<dbReference type="PIRSF" id="PIRSF000303">
    <property type="entry name" value="Glutathion_perox"/>
    <property type="match status" value="1"/>
</dbReference>
<keyword evidence="2 5" id="KW-0575">Peroxidase</keyword>
<evidence type="ECO:0000259" key="6">
    <source>
        <dbReference type="PROSITE" id="PS51352"/>
    </source>
</evidence>
<dbReference type="InterPro" id="IPR000889">
    <property type="entry name" value="Glutathione_peroxidase"/>
</dbReference>
<dbReference type="CDD" id="cd00340">
    <property type="entry name" value="GSH_Peroxidase"/>
    <property type="match status" value="1"/>
</dbReference>
<dbReference type="PANTHER" id="PTHR11592:SF78">
    <property type="entry name" value="GLUTATHIONE PEROXIDASE"/>
    <property type="match status" value="1"/>
</dbReference>
<feature type="active site" evidence="4">
    <location>
        <position position="35"/>
    </location>
</feature>
<sequence>MSVHDFTVTTIEGEEKRLSDYKGKVILIVNTASQCGFTPQLEDLQKLYKQYQDNDFEILGFPCNQFGNQDPGASEEISAFCQKNYGVTFQMFKKVDVKGKEAHPLYKHLTEEKKGILGGQIKWNFTKFLIDQNGNVIERFSPQKNPNTLNKDIEVLLR</sequence>
<dbReference type="SUPFAM" id="SSF52833">
    <property type="entry name" value="Thioredoxin-like"/>
    <property type="match status" value="1"/>
</dbReference>
<name>Q8ESQ1_OCEIH</name>
<evidence type="ECO:0000256" key="2">
    <source>
        <dbReference type="ARBA" id="ARBA00022559"/>
    </source>
</evidence>
<evidence type="ECO:0000256" key="1">
    <source>
        <dbReference type="ARBA" id="ARBA00006926"/>
    </source>
</evidence>
<dbReference type="InterPro" id="IPR036249">
    <property type="entry name" value="Thioredoxin-like_sf"/>
</dbReference>
<organism evidence="7 8">
    <name type="scientific">Oceanobacillus iheyensis (strain DSM 14371 / CIP 107618 / JCM 11309 / KCTC 3954 / HTE831)</name>
    <dbReference type="NCBI Taxonomy" id="221109"/>
    <lineage>
        <taxon>Bacteria</taxon>
        <taxon>Bacillati</taxon>
        <taxon>Bacillota</taxon>
        <taxon>Bacilli</taxon>
        <taxon>Bacillales</taxon>
        <taxon>Bacillaceae</taxon>
        <taxon>Oceanobacillus</taxon>
    </lineage>
</organism>
<comment type="similarity">
    <text evidence="1 5">Belongs to the glutathione peroxidase family.</text>
</comment>
<dbReference type="InterPro" id="IPR029760">
    <property type="entry name" value="GPX_CS"/>
</dbReference>
<dbReference type="PhylomeDB" id="Q8ESQ1"/>
<evidence type="ECO:0000313" key="8">
    <source>
        <dbReference type="Proteomes" id="UP000000822"/>
    </source>
</evidence>
<dbReference type="PANTHER" id="PTHR11592">
    <property type="entry name" value="GLUTATHIONE PEROXIDASE"/>
    <property type="match status" value="1"/>
</dbReference>
<dbReference type="KEGG" id="oih:OB0570"/>
<evidence type="ECO:0000256" key="5">
    <source>
        <dbReference type="RuleBase" id="RU000499"/>
    </source>
</evidence>
<evidence type="ECO:0000313" key="7">
    <source>
        <dbReference type="EMBL" id="BAC12526.1"/>
    </source>
</evidence>
<dbReference type="Gene3D" id="3.40.30.10">
    <property type="entry name" value="Glutaredoxin"/>
    <property type="match status" value="1"/>
</dbReference>
<reference evidence="7 8" key="2">
    <citation type="journal article" date="2002" name="Nucleic Acids Res.">
        <title>Genome sequence of Oceanobacillus iheyensis isolated from the Iheya Ridge and its unexpected adaptive capabilities to extreme environments.</title>
        <authorList>
            <person name="Takami H."/>
            <person name="Takaki Y."/>
            <person name="Uchiyama I."/>
        </authorList>
    </citation>
    <scope>NUCLEOTIDE SEQUENCE [LARGE SCALE GENOMIC DNA]</scope>
    <source>
        <strain evidence="8">DSM 14371 / CIP 107618 / JCM 11309 / KCTC 3954 / HTE831</strain>
    </source>
</reference>
<dbReference type="GO" id="GO:0004601">
    <property type="term" value="F:peroxidase activity"/>
    <property type="evidence" value="ECO:0007669"/>
    <property type="project" value="UniProtKB-KW"/>
</dbReference>
<dbReference type="Pfam" id="PF00255">
    <property type="entry name" value="GSHPx"/>
    <property type="match status" value="1"/>
</dbReference>
<accession>Q8ESQ1</accession>
<gene>
    <name evidence="7" type="ordered locus">OB0570</name>
</gene>
<protein>
    <recommendedName>
        <fullName evidence="5">Glutathione peroxidase</fullName>
    </recommendedName>
</protein>
<evidence type="ECO:0000256" key="4">
    <source>
        <dbReference type="PIRSR" id="PIRSR000303-1"/>
    </source>
</evidence>